<sequence length="41" mass="4599">MRRLTLVCVAPLVLNGEGSLKNVDENVLEHSMIAMFFKEGH</sequence>
<reference evidence="1" key="1">
    <citation type="submission" date="2018-02" db="EMBL/GenBank/DDBJ databases">
        <title>Rhizophora mucronata_Transcriptome.</title>
        <authorList>
            <person name="Meera S.P."/>
            <person name="Sreeshan A."/>
            <person name="Augustine A."/>
        </authorList>
    </citation>
    <scope>NUCLEOTIDE SEQUENCE</scope>
    <source>
        <tissue evidence="1">Leaf</tissue>
    </source>
</reference>
<dbReference type="EMBL" id="GGEC01050915">
    <property type="protein sequence ID" value="MBX31399.1"/>
    <property type="molecule type" value="Transcribed_RNA"/>
</dbReference>
<proteinExistence type="predicted"/>
<protein>
    <submittedName>
        <fullName evidence="1">Uncharacterized protein LOC8288482</fullName>
    </submittedName>
</protein>
<evidence type="ECO:0000313" key="1">
    <source>
        <dbReference type="EMBL" id="MBX31399.1"/>
    </source>
</evidence>
<name>A0A2P2MMG7_RHIMU</name>
<organism evidence="1">
    <name type="scientific">Rhizophora mucronata</name>
    <name type="common">Asiatic mangrove</name>
    <dbReference type="NCBI Taxonomy" id="61149"/>
    <lineage>
        <taxon>Eukaryota</taxon>
        <taxon>Viridiplantae</taxon>
        <taxon>Streptophyta</taxon>
        <taxon>Embryophyta</taxon>
        <taxon>Tracheophyta</taxon>
        <taxon>Spermatophyta</taxon>
        <taxon>Magnoliopsida</taxon>
        <taxon>eudicotyledons</taxon>
        <taxon>Gunneridae</taxon>
        <taxon>Pentapetalae</taxon>
        <taxon>rosids</taxon>
        <taxon>fabids</taxon>
        <taxon>Malpighiales</taxon>
        <taxon>Rhizophoraceae</taxon>
        <taxon>Rhizophora</taxon>
    </lineage>
</organism>
<dbReference type="AlphaFoldDB" id="A0A2P2MMG7"/>
<accession>A0A2P2MMG7</accession>